<dbReference type="RefSeq" id="WP_263713322.1">
    <property type="nucleotide sequence ID" value="NZ_JAOWKX010000008.1"/>
</dbReference>
<dbReference type="InterPro" id="IPR002509">
    <property type="entry name" value="NODB_dom"/>
</dbReference>
<dbReference type="Gene3D" id="3.20.20.370">
    <property type="entry name" value="Glycoside hydrolase/deacetylase"/>
    <property type="match status" value="1"/>
</dbReference>
<dbReference type="PANTHER" id="PTHR34216:SF3">
    <property type="entry name" value="POLY-BETA-1,6-N-ACETYL-D-GLUCOSAMINE N-DEACETYLASE"/>
    <property type="match status" value="1"/>
</dbReference>
<keyword evidence="5" id="KW-1185">Reference proteome</keyword>
<evidence type="ECO:0000259" key="3">
    <source>
        <dbReference type="PROSITE" id="PS51677"/>
    </source>
</evidence>
<dbReference type="EMBL" id="JAOWKX010000008">
    <property type="protein sequence ID" value="MCV2886032.1"/>
    <property type="molecule type" value="Genomic_DNA"/>
</dbReference>
<protein>
    <submittedName>
        <fullName evidence="4">Polysaccharide deacetylase family protein</fullName>
    </submittedName>
</protein>
<name>A0ABT3ABH4_9ALTE</name>
<dbReference type="PANTHER" id="PTHR34216">
    <property type="match status" value="1"/>
</dbReference>
<evidence type="ECO:0000256" key="2">
    <source>
        <dbReference type="ARBA" id="ARBA00022729"/>
    </source>
</evidence>
<sequence>MLNRFLHSSASLVGSAISSQKLSILIYHQVLESPDPIRDGEPDAETFRWQMALLRRYFTPLSLQAAVKHLQAGTLPANAVCVTFDDGYLDNLVVAQPILDEYDIPATVFVATHFCEHQENMWNDRIIDLIADKQRDRIDLRALGLPSVALGGVEERKTVIQRVINLLKYKHIEERYALVQAIYDDNHAQEYPCKMMTFEQIKALSDKGVEIGAHTVMHPILKSHSEDEQEQQISDSKNKLEQLLGQPVVSFAYPNGKRGVDYDDVAVKVVNRLGFDIAVSTDWGVSTSDTDKLQLNRFTPWDLSPLKFHLRLLRNIAGV</sequence>
<evidence type="ECO:0000313" key="5">
    <source>
        <dbReference type="Proteomes" id="UP001652504"/>
    </source>
</evidence>
<reference evidence="4 5" key="1">
    <citation type="submission" date="2022-10" db="EMBL/GenBank/DDBJ databases">
        <title>Aestuariibacter sp. AA17 isolated from Montipora capitata coral fragment.</title>
        <authorList>
            <person name="Emsley S.A."/>
            <person name="Pfannmuller K.M."/>
            <person name="Loughran R.M."/>
            <person name="Shlafstein M."/>
            <person name="Papke E."/>
            <person name="Saw J.H."/>
            <person name="Ushijima B."/>
            <person name="Videau P."/>
        </authorList>
    </citation>
    <scope>NUCLEOTIDE SEQUENCE [LARGE SCALE GENOMIC DNA]</scope>
    <source>
        <strain evidence="4 5">AA17</strain>
    </source>
</reference>
<evidence type="ECO:0000313" key="4">
    <source>
        <dbReference type="EMBL" id="MCV2886032.1"/>
    </source>
</evidence>
<organism evidence="4 5">
    <name type="scientific">Fluctibacter corallii</name>
    <dbReference type="NCBI Taxonomy" id="2984329"/>
    <lineage>
        <taxon>Bacteria</taxon>
        <taxon>Pseudomonadati</taxon>
        <taxon>Pseudomonadota</taxon>
        <taxon>Gammaproteobacteria</taxon>
        <taxon>Alteromonadales</taxon>
        <taxon>Alteromonadaceae</taxon>
        <taxon>Fluctibacter</taxon>
    </lineage>
</organism>
<comment type="subcellular location">
    <subcellularLocation>
        <location evidence="1">Secreted</location>
    </subcellularLocation>
</comment>
<dbReference type="InterPro" id="IPR011330">
    <property type="entry name" value="Glyco_hydro/deAcase_b/a-brl"/>
</dbReference>
<comment type="caution">
    <text evidence="4">The sequence shown here is derived from an EMBL/GenBank/DDBJ whole genome shotgun (WGS) entry which is preliminary data.</text>
</comment>
<proteinExistence type="predicted"/>
<dbReference type="Proteomes" id="UP001652504">
    <property type="component" value="Unassembled WGS sequence"/>
</dbReference>
<keyword evidence="2" id="KW-0732">Signal</keyword>
<gene>
    <name evidence="4" type="ORF">OE749_15165</name>
</gene>
<dbReference type="PROSITE" id="PS51677">
    <property type="entry name" value="NODB"/>
    <property type="match status" value="1"/>
</dbReference>
<dbReference type="SUPFAM" id="SSF88713">
    <property type="entry name" value="Glycoside hydrolase/deacetylase"/>
    <property type="match status" value="1"/>
</dbReference>
<dbReference type="CDD" id="cd10918">
    <property type="entry name" value="CE4_NodB_like_5s_6s"/>
    <property type="match status" value="1"/>
</dbReference>
<dbReference type="InterPro" id="IPR051398">
    <property type="entry name" value="Polysacch_Deacetylase"/>
</dbReference>
<accession>A0ABT3ABH4</accession>
<feature type="domain" description="NodB homology" evidence="3">
    <location>
        <begin position="78"/>
        <end position="319"/>
    </location>
</feature>
<dbReference type="Pfam" id="PF01522">
    <property type="entry name" value="Polysacc_deac_1"/>
    <property type="match status" value="2"/>
</dbReference>
<evidence type="ECO:0000256" key="1">
    <source>
        <dbReference type="ARBA" id="ARBA00004613"/>
    </source>
</evidence>